<dbReference type="InterPro" id="IPR047640">
    <property type="entry name" value="RpiR-like"/>
</dbReference>
<keyword evidence="6" id="KW-1185">Reference proteome</keyword>
<dbReference type="InterPro" id="IPR046348">
    <property type="entry name" value="SIS_dom_sf"/>
</dbReference>
<dbReference type="InterPro" id="IPR001347">
    <property type="entry name" value="SIS_dom"/>
</dbReference>
<geneLocation type="plasmid" evidence="5 6">
    <name>p1536_1</name>
</geneLocation>
<dbReference type="Gene3D" id="3.40.50.10490">
    <property type="entry name" value="Glucose-6-phosphate isomerase like protein, domain 1"/>
    <property type="match status" value="1"/>
</dbReference>
<dbReference type="PANTHER" id="PTHR30514:SF18">
    <property type="entry name" value="RPIR-FAMILY TRANSCRIPTIONAL REGULATOR"/>
    <property type="match status" value="1"/>
</dbReference>
<dbReference type="RefSeq" id="WP_338532199.1">
    <property type="nucleotide sequence ID" value="NZ_CP030942.1"/>
</dbReference>
<accession>A0ABY5MP56</accession>
<evidence type="ECO:0000313" key="5">
    <source>
        <dbReference type="EMBL" id="UUP19745.1"/>
    </source>
</evidence>
<dbReference type="InterPro" id="IPR009057">
    <property type="entry name" value="Homeodomain-like_sf"/>
</dbReference>
<dbReference type="SUPFAM" id="SSF46689">
    <property type="entry name" value="Homeodomain-like"/>
    <property type="match status" value="1"/>
</dbReference>
<evidence type="ECO:0000256" key="3">
    <source>
        <dbReference type="ARBA" id="ARBA00023163"/>
    </source>
</evidence>
<keyword evidence="2" id="KW-0238">DNA-binding</keyword>
<dbReference type="CDD" id="cd05013">
    <property type="entry name" value="SIS_RpiR"/>
    <property type="match status" value="1"/>
</dbReference>
<dbReference type="InterPro" id="IPR036388">
    <property type="entry name" value="WH-like_DNA-bd_sf"/>
</dbReference>
<organism evidence="5 6">
    <name type="scientific">Nitratireductor thuwali</name>
    <dbReference type="NCBI Taxonomy" id="2267699"/>
    <lineage>
        <taxon>Bacteria</taxon>
        <taxon>Pseudomonadati</taxon>
        <taxon>Pseudomonadota</taxon>
        <taxon>Alphaproteobacteria</taxon>
        <taxon>Hyphomicrobiales</taxon>
        <taxon>Phyllobacteriaceae</taxon>
        <taxon>Nitratireductor</taxon>
    </lineage>
</organism>
<keyword evidence="1" id="KW-0805">Transcription regulation</keyword>
<dbReference type="EMBL" id="CP030942">
    <property type="protein sequence ID" value="UUP19745.1"/>
    <property type="molecule type" value="Genomic_DNA"/>
</dbReference>
<dbReference type="InterPro" id="IPR000281">
    <property type="entry name" value="HTH_RpiR"/>
</dbReference>
<evidence type="ECO:0000259" key="4">
    <source>
        <dbReference type="PROSITE" id="PS51071"/>
    </source>
</evidence>
<dbReference type="InterPro" id="IPR035472">
    <property type="entry name" value="RpiR-like_SIS"/>
</dbReference>
<feature type="domain" description="HTH rpiR-type" evidence="4">
    <location>
        <begin position="1"/>
        <end position="77"/>
    </location>
</feature>
<sequence>MSVLEDLRRALPELSSREARAARHLMANYPMAGLTTVAEFASQSGVSTATVLRLVKRLGFPVYADFQEALRSHIEETLQSPLLRFGERKVRDEAAQASFLARTSNRMAEHFRALPELISEKEFDRVATLLADPKRDIHLLGGRYSSHVARYMGDLLTAVRGKVHPIGGQTQSWPQCLLDMGRGSVLVVLDVRRYQADVVQFAHAASQRGATVVLLTDIWQSPAARSADLVLTFPVESPSIFDVLTVGMGVAEALVGAAASKADTTGKRRIETLEDLRSRLAEGAFAQGQVKPKNMRDR</sequence>
<dbReference type="Pfam" id="PF01418">
    <property type="entry name" value="HTH_6"/>
    <property type="match status" value="1"/>
</dbReference>
<dbReference type="PROSITE" id="PS51071">
    <property type="entry name" value="HTH_RPIR"/>
    <property type="match status" value="1"/>
</dbReference>
<dbReference type="Pfam" id="PF01380">
    <property type="entry name" value="SIS"/>
    <property type="match status" value="1"/>
</dbReference>
<keyword evidence="5" id="KW-0614">Plasmid</keyword>
<proteinExistence type="predicted"/>
<protein>
    <recommendedName>
        <fullName evidence="4">HTH rpiR-type domain-containing protein</fullName>
    </recommendedName>
</protein>
<dbReference type="PANTHER" id="PTHR30514">
    <property type="entry name" value="GLUCOKINASE"/>
    <property type="match status" value="1"/>
</dbReference>
<evidence type="ECO:0000256" key="2">
    <source>
        <dbReference type="ARBA" id="ARBA00023125"/>
    </source>
</evidence>
<dbReference type="Gene3D" id="1.10.10.10">
    <property type="entry name" value="Winged helix-like DNA-binding domain superfamily/Winged helix DNA-binding domain"/>
    <property type="match status" value="1"/>
</dbReference>
<dbReference type="SUPFAM" id="SSF53697">
    <property type="entry name" value="SIS domain"/>
    <property type="match status" value="1"/>
</dbReference>
<reference evidence="5 6" key="1">
    <citation type="submission" date="2018-07" db="EMBL/GenBank/DDBJ databases">
        <title>Genome sequence of Nitratireductor thuwali#1536.</title>
        <authorList>
            <person name="Michoud G."/>
            <person name="Merlino G."/>
            <person name="Sefrji F.O."/>
            <person name="Daffonchio D."/>
        </authorList>
    </citation>
    <scope>NUCLEOTIDE SEQUENCE [LARGE SCALE GENOMIC DNA]</scope>
    <source>
        <strain evidence="5 6">Nit1536</strain>
        <plasmid evidence="5 6">p1536_1</plasmid>
    </source>
</reference>
<evidence type="ECO:0000313" key="6">
    <source>
        <dbReference type="Proteomes" id="UP001342418"/>
    </source>
</evidence>
<dbReference type="Proteomes" id="UP001342418">
    <property type="component" value="Plasmid p1536_1"/>
</dbReference>
<evidence type="ECO:0000256" key="1">
    <source>
        <dbReference type="ARBA" id="ARBA00023015"/>
    </source>
</evidence>
<gene>
    <name evidence="5" type="ORF">NTH_04259</name>
</gene>
<name>A0ABY5MP56_9HYPH</name>
<keyword evidence="3" id="KW-0804">Transcription</keyword>